<keyword evidence="1" id="KW-0500">Molybdenum</keyword>
<dbReference type="PANTHER" id="PTHR11908">
    <property type="entry name" value="XANTHINE DEHYDROGENASE"/>
    <property type="match status" value="1"/>
</dbReference>
<sequence>MSLLGNRVLRTEDPKFLTTGGDYVGDVVLAGAAVAVFVRSTMAHAHITSIETADALAMPGVLAVLTFDDLGLPDMPPPFGPGMWPEAFSRPLLARGTVRFVGEPVAVVVADDIYAAADAAEAVIVDYQPLPAVVTLEHALTDEVLLFPEAGTNKPSGIPTGMVADTSGCDVVIHQRMVNQRVAAAPIEPRTSAAYWDGDRLVHYASSQGSHIVLGALAQIYKLTPDKIRVITPDVGGGFGAKGVPSPEEVLVGELARRVGRPVRWSESRTENMTAMVHGRGQVQQVTIGGTRDGKVLAFGLEVLQEAGAYPALGTILPGGTFLMHCGVYEFPSTGFDSKSLVTNTTPVGAFRGAGRPEAAAAIERAIDLFATEIGMDPIEVRHRNFIAPFMNGHTTRSGAKYDCGRFGDALDLAVEQAGYAALRAEQAARRATSDRKVLGIGISCYVEVTAMGGGAGGITESGSVELQADGTIIAKTGSTPYGQGHETTWAMLISDATGVPMDQIRVLHGDTDVIPSSGLTGGSRSVQIAGSAISDAATRLASNARAAAADLLEAAAGDVVLDIATGQFHVQGTPAKAVSWGAVAASAAETGTLLFADNEFSQPGPSFPFGAHIAVVEVDLDTGLVTLVRHIAVDDCGTMINPLLVEGQVHGGLAQGAAQALLEEVRYDVDGNPQTANFADYAVISATELPNFERVEMETPSPLNPLGAKGIGESGTIGATPAVHNAVIDALAHLGVRHIDMPCTPEKVWRALGEAAAR</sequence>
<dbReference type="SUPFAM" id="SSF54665">
    <property type="entry name" value="CO dehydrogenase molybdoprotein N-domain-like"/>
    <property type="match status" value="1"/>
</dbReference>
<dbReference type="Pfam" id="PF01315">
    <property type="entry name" value="Ald_Xan_dh_C"/>
    <property type="match status" value="1"/>
</dbReference>
<accession>A0A6J6VAK8</accession>
<proteinExistence type="predicted"/>
<dbReference type="Gene3D" id="3.30.365.10">
    <property type="entry name" value="Aldehyde oxidase/xanthine dehydrogenase, molybdopterin binding domain"/>
    <property type="match status" value="4"/>
</dbReference>
<dbReference type="GO" id="GO:0016491">
    <property type="term" value="F:oxidoreductase activity"/>
    <property type="evidence" value="ECO:0007669"/>
    <property type="project" value="UniProtKB-KW"/>
</dbReference>
<evidence type="ECO:0000256" key="2">
    <source>
        <dbReference type="ARBA" id="ARBA00023002"/>
    </source>
</evidence>
<dbReference type="EMBL" id="CAEZYR010000166">
    <property type="protein sequence ID" value="CAB4768814.1"/>
    <property type="molecule type" value="Genomic_DNA"/>
</dbReference>
<name>A0A6J6VAK8_9ZZZZ</name>
<dbReference type="Gene3D" id="3.90.1170.50">
    <property type="entry name" value="Aldehyde oxidase/xanthine dehydrogenase, a/b hammerhead"/>
    <property type="match status" value="1"/>
</dbReference>
<dbReference type="PANTHER" id="PTHR11908:SF132">
    <property type="entry name" value="ALDEHYDE OXIDASE 1-RELATED"/>
    <property type="match status" value="1"/>
</dbReference>
<dbReference type="InterPro" id="IPR036856">
    <property type="entry name" value="Ald_Oxase/Xan_DH_a/b_sf"/>
</dbReference>
<keyword evidence="2" id="KW-0560">Oxidoreductase</keyword>
<dbReference type="InterPro" id="IPR000674">
    <property type="entry name" value="Ald_Oxase/Xan_DH_a/b"/>
</dbReference>
<dbReference type="InterPro" id="IPR037165">
    <property type="entry name" value="AldOxase/xan_DH_Mopterin-bd_sf"/>
</dbReference>
<dbReference type="Pfam" id="PF02738">
    <property type="entry name" value="MoCoBD_1"/>
    <property type="match status" value="1"/>
</dbReference>
<dbReference type="Pfam" id="PF20256">
    <property type="entry name" value="MoCoBD_2"/>
    <property type="match status" value="1"/>
</dbReference>
<evidence type="ECO:0000313" key="4">
    <source>
        <dbReference type="EMBL" id="CAB4768814.1"/>
    </source>
</evidence>
<dbReference type="InterPro" id="IPR008274">
    <property type="entry name" value="AldOxase/xan_DH_MoCoBD1"/>
</dbReference>
<dbReference type="InterPro" id="IPR046867">
    <property type="entry name" value="AldOxase/xan_DH_MoCoBD2"/>
</dbReference>
<gene>
    <name evidence="4" type="ORF">UFOPK2754_02981</name>
</gene>
<evidence type="ECO:0000259" key="3">
    <source>
        <dbReference type="SMART" id="SM01008"/>
    </source>
</evidence>
<dbReference type="AlphaFoldDB" id="A0A6J6VAK8"/>
<dbReference type="SMART" id="SM01008">
    <property type="entry name" value="Ald_Xan_dh_C"/>
    <property type="match status" value="1"/>
</dbReference>
<protein>
    <submittedName>
        <fullName evidence="4">Unannotated protein</fullName>
    </submittedName>
</protein>
<dbReference type="InterPro" id="IPR016208">
    <property type="entry name" value="Ald_Oxase/xanthine_DH-like"/>
</dbReference>
<organism evidence="4">
    <name type="scientific">freshwater metagenome</name>
    <dbReference type="NCBI Taxonomy" id="449393"/>
    <lineage>
        <taxon>unclassified sequences</taxon>
        <taxon>metagenomes</taxon>
        <taxon>ecological metagenomes</taxon>
    </lineage>
</organism>
<dbReference type="GO" id="GO:0005506">
    <property type="term" value="F:iron ion binding"/>
    <property type="evidence" value="ECO:0007669"/>
    <property type="project" value="InterPro"/>
</dbReference>
<dbReference type="SUPFAM" id="SSF56003">
    <property type="entry name" value="Molybdenum cofactor-binding domain"/>
    <property type="match status" value="1"/>
</dbReference>
<reference evidence="4" key="1">
    <citation type="submission" date="2020-05" db="EMBL/GenBank/DDBJ databases">
        <authorList>
            <person name="Chiriac C."/>
            <person name="Salcher M."/>
            <person name="Ghai R."/>
            <person name="Kavagutti S V."/>
        </authorList>
    </citation>
    <scope>NUCLEOTIDE SEQUENCE</scope>
</reference>
<evidence type="ECO:0000256" key="1">
    <source>
        <dbReference type="ARBA" id="ARBA00022505"/>
    </source>
</evidence>
<feature type="domain" description="Aldehyde oxidase/xanthine dehydrogenase a/b hammerhead" evidence="3">
    <location>
        <begin position="19"/>
        <end position="131"/>
    </location>
</feature>